<comment type="caution">
    <text evidence="1">The sequence shown here is derived from an EMBL/GenBank/DDBJ whole genome shotgun (WGS) entry which is preliminary data.</text>
</comment>
<evidence type="ECO:0000313" key="1">
    <source>
        <dbReference type="EMBL" id="TQV88848.1"/>
    </source>
</evidence>
<reference evidence="1 2" key="1">
    <citation type="submission" date="2019-07" db="EMBL/GenBank/DDBJ databases">
        <title>Draft genome for Aliikangiella sp. M105.</title>
        <authorList>
            <person name="Wang G."/>
        </authorList>
    </citation>
    <scope>NUCLEOTIDE SEQUENCE [LARGE SCALE GENOMIC DNA]</scope>
    <source>
        <strain evidence="1 2">M105</strain>
    </source>
</reference>
<protein>
    <submittedName>
        <fullName evidence="1">Uncharacterized protein</fullName>
    </submittedName>
</protein>
<dbReference type="OrthoDB" id="281728at2"/>
<organism evidence="1 2">
    <name type="scientific">Aliikangiella coralliicola</name>
    <dbReference type="NCBI Taxonomy" id="2592383"/>
    <lineage>
        <taxon>Bacteria</taxon>
        <taxon>Pseudomonadati</taxon>
        <taxon>Pseudomonadota</taxon>
        <taxon>Gammaproteobacteria</taxon>
        <taxon>Oceanospirillales</taxon>
        <taxon>Pleioneaceae</taxon>
        <taxon>Aliikangiella</taxon>
    </lineage>
</organism>
<dbReference type="AlphaFoldDB" id="A0A545UHA9"/>
<evidence type="ECO:0000313" key="2">
    <source>
        <dbReference type="Proteomes" id="UP000315439"/>
    </source>
</evidence>
<gene>
    <name evidence="1" type="ORF">FLL46_04760</name>
</gene>
<dbReference type="RefSeq" id="WP_142892333.1">
    <property type="nucleotide sequence ID" value="NZ_ML660161.1"/>
</dbReference>
<proteinExistence type="predicted"/>
<accession>A0A545UHA9</accession>
<sequence>MTIRKKENESFGTCQADIRLELSDYAKSHGYEIHHFKNVACKCGGRLFDLYIDDDECVATRICTVCKNEHVMLDGEEYLEDTEFYQAVCTCGSQPFELTVGVKLYSHEHGLSDDVHWLFIGCRCPNCNLVGCYADWKNEFTGYEKLLSNA</sequence>
<keyword evidence="2" id="KW-1185">Reference proteome</keyword>
<dbReference type="EMBL" id="VIKS01000003">
    <property type="protein sequence ID" value="TQV88848.1"/>
    <property type="molecule type" value="Genomic_DNA"/>
</dbReference>
<name>A0A545UHA9_9GAMM</name>
<dbReference type="Proteomes" id="UP000315439">
    <property type="component" value="Unassembled WGS sequence"/>
</dbReference>